<dbReference type="Proteomes" id="UP000319160">
    <property type="component" value="Unassembled WGS sequence"/>
</dbReference>
<comment type="caution">
    <text evidence="2">The sequence shown here is derived from an EMBL/GenBank/DDBJ whole genome shotgun (WGS) entry which is preliminary data.</text>
</comment>
<evidence type="ECO:0000313" key="3">
    <source>
        <dbReference type="Proteomes" id="UP000319160"/>
    </source>
</evidence>
<dbReference type="OrthoDB" id="3438962at2759"/>
<feature type="compositionally biased region" description="Basic and acidic residues" evidence="1">
    <location>
        <begin position="74"/>
        <end position="92"/>
    </location>
</feature>
<name>A0A553I9K6_9PEZI</name>
<dbReference type="EMBL" id="VFLP01000008">
    <property type="protein sequence ID" value="TRX96880.1"/>
    <property type="molecule type" value="Genomic_DNA"/>
</dbReference>
<organism evidence="2 3">
    <name type="scientific">Xylaria flabelliformis</name>
    <dbReference type="NCBI Taxonomy" id="2512241"/>
    <lineage>
        <taxon>Eukaryota</taxon>
        <taxon>Fungi</taxon>
        <taxon>Dikarya</taxon>
        <taxon>Ascomycota</taxon>
        <taxon>Pezizomycotina</taxon>
        <taxon>Sordariomycetes</taxon>
        <taxon>Xylariomycetidae</taxon>
        <taxon>Xylariales</taxon>
        <taxon>Xylariaceae</taxon>
        <taxon>Xylaria</taxon>
    </lineage>
</organism>
<feature type="region of interest" description="Disordered" evidence="1">
    <location>
        <begin position="1"/>
        <end position="156"/>
    </location>
</feature>
<proteinExistence type="predicted"/>
<reference evidence="3" key="1">
    <citation type="submission" date="2019-06" db="EMBL/GenBank/DDBJ databases">
        <title>Draft genome sequence of the griseofulvin-producing fungus Xylaria cubensis strain G536.</title>
        <authorList>
            <person name="Mead M.E."/>
            <person name="Raja H.A."/>
            <person name="Steenwyk J.L."/>
            <person name="Knowles S.L."/>
            <person name="Oberlies N.H."/>
            <person name="Rokas A."/>
        </authorList>
    </citation>
    <scope>NUCLEOTIDE SEQUENCE [LARGE SCALE GENOMIC DNA]</scope>
    <source>
        <strain evidence="3">G536</strain>
    </source>
</reference>
<feature type="compositionally biased region" description="Pro residues" evidence="1">
    <location>
        <begin position="1"/>
        <end position="10"/>
    </location>
</feature>
<dbReference type="STRING" id="2512241.A0A553I9K6"/>
<dbReference type="AlphaFoldDB" id="A0A553I9K6"/>
<protein>
    <submittedName>
        <fullName evidence="2">Uncharacterized protein</fullName>
    </submittedName>
</protein>
<feature type="compositionally biased region" description="Basic and acidic residues" evidence="1">
    <location>
        <begin position="121"/>
        <end position="145"/>
    </location>
</feature>
<gene>
    <name evidence="2" type="ORF">FHL15_002186</name>
</gene>
<sequence>MEPSGVPQPPQNAAYQVEDNPVTSNPSEERASHHHDHGRPVVERLPENQSSGIEDAVPSSLGWGIHGAPAGEEQFGRKQEEVGRHRELEGEQMRAPGEGRIADAVEQKPGASGSQPDLASDLDRKKREQAEARSAIKEERRHGRISDGGARGGVDT</sequence>
<evidence type="ECO:0000313" key="2">
    <source>
        <dbReference type="EMBL" id="TRX96880.1"/>
    </source>
</evidence>
<evidence type="ECO:0000256" key="1">
    <source>
        <dbReference type="SAM" id="MobiDB-lite"/>
    </source>
</evidence>
<keyword evidence="3" id="KW-1185">Reference proteome</keyword>
<accession>A0A553I9K6</accession>